<dbReference type="EMBL" id="JAFBFI010000001">
    <property type="protein sequence ID" value="MBM7690896.1"/>
    <property type="molecule type" value="Genomic_DNA"/>
</dbReference>
<dbReference type="SUPFAM" id="SSF63817">
    <property type="entry name" value="Sortase"/>
    <property type="match status" value="1"/>
</dbReference>
<dbReference type="InterPro" id="IPR023365">
    <property type="entry name" value="Sortase_dom-sf"/>
</dbReference>
<evidence type="ECO:0000313" key="3">
    <source>
        <dbReference type="EMBL" id="MBM7690896.1"/>
    </source>
</evidence>
<gene>
    <name evidence="3" type="ORF">JOC77_000299</name>
</gene>
<keyword evidence="2" id="KW-1133">Transmembrane helix</keyword>
<dbReference type="InterPro" id="IPR053525">
    <property type="entry name" value="Sortase_D"/>
</dbReference>
<protein>
    <submittedName>
        <fullName evidence="3">Sortase A</fullName>
        <ecNumber evidence="3">3.4.22.70</ecNumber>
    </submittedName>
</protein>
<feature type="transmembrane region" description="Helical" evidence="2">
    <location>
        <begin position="7"/>
        <end position="27"/>
    </location>
</feature>
<reference evidence="3 4" key="1">
    <citation type="submission" date="2021-01" db="EMBL/GenBank/DDBJ databases">
        <title>Genomic Encyclopedia of Type Strains, Phase IV (KMG-IV): sequencing the most valuable type-strain genomes for metagenomic binning, comparative biology and taxonomic classification.</title>
        <authorList>
            <person name="Goeker M."/>
        </authorList>
    </citation>
    <scope>NUCLEOTIDE SEQUENCE [LARGE SCALE GENOMIC DNA]</scope>
    <source>
        <strain evidence="3 4">DSM 105482</strain>
    </source>
</reference>
<dbReference type="RefSeq" id="WP_204537635.1">
    <property type="nucleotide sequence ID" value="NZ_JAFBFI010000001.1"/>
</dbReference>
<accession>A0ABS2QF07</accession>
<dbReference type="Pfam" id="PF04203">
    <property type="entry name" value="Sortase"/>
    <property type="match status" value="1"/>
</dbReference>
<organism evidence="3 4">
    <name type="scientific">Peribacillus deserti</name>
    <dbReference type="NCBI Taxonomy" id="673318"/>
    <lineage>
        <taxon>Bacteria</taxon>
        <taxon>Bacillati</taxon>
        <taxon>Bacillota</taxon>
        <taxon>Bacilli</taxon>
        <taxon>Bacillales</taxon>
        <taxon>Bacillaceae</taxon>
        <taxon>Peribacillus</taxon>
    </lineage>
</organism>
<keyword evidence="1 3" id="KW-0378">Hydrolase</keyword>
<dbReference type="InterPro" id="IPR005754">
    <property type="entry name" value="Sortase"/>
</dbReference>
<name>A0ABS2QF07_9BACI</name>
<comment type="caution">
    <text evidence="3">The sequence shown here is derived from an EMBL/GenBank/DDBJ whole genome shotgun (WGS) entry which is preliminary data.</text>
</comment>
<proteinExistence type="predicted"/>
<dbReference type="NCBIfam" id="TIGR01076">
    <property type="entry name" value="sortase_fam"/>
    <property type="match status" value="1"/>
</dbReference>
<keyword evidence="4" id="KW-1185">Reference proteome</keyword>
<keyword evidence="2" id="KW-0472">Membrane</keyword>
<evidence type="ECO:0000256" key="2">
    <source>
        <dbReference type="SAM" id="Phobius"/>
    </source>
</evidence>
<evidence type="ECO:0000256" key="1">
    <source>
        <dbReference type="ARBA" id="ARBA00022801"/>
    </source>
</evidence>
<dbReference type="InterPro" id="IPR041999">
    <property type="entry name" value="Sortase_D_1"/>
</dbReference>
<dbReference type="Proteomes" id="UP000823486">
    <property type="component" value="Unassembled WGS sequence"/>
</dbReference>
<dbReference type="Gene3D" id="2.40.260.10">
    <property type="entry name" value="Sortase"/>
    <property type="match status" value="1"/>
</dbReference>
<dbReference type="GO" id="GO:0016787">
    <property type="term" value="F:hydrolase activity"/>
    <property type="evidence" value="ECO:0007669"/>
    <property type="project" value="UniProtKB-KW"/>
</dbReference>
<keyword evidence="2" id="KW-0812">Transmembrane</keyword>
<dbReference type="CDD" id="cd05828">
    <property type="entry name" value="Sortase_D_1"/>
    <property type="match status" value="1"/>
</dbReference>
<dbReference type="EC" id="3.4.22.70" evidence="3"/>
<evidence type="ECO:0000313" key="4">
    <source>
        <dbReference type="Proteomes" id="UP000823486"/>
    </source>
</evidence>
<dbReference type="NCBIfam" id="NF033746">
    <property type="entry name" value="class_D_sortase"/>
    <property type="match status" value="1"/>
</dbReference>
<sequence length="204" mass="22809">MKRKNNSLWVGILIILAGISFIAFSLLKMNHESDLQEYTLKAAYKKVGLGSQKDKAQEEMQSVPPPKRMETFQTGDIIGILSIPAIKSDLPIIEGTHEDDLAKGVGHYSTSALPDQDNQILLSGHRDTVFRKLGDLKTGDTLELKMPSQTFSYKIFKSYIVDKDNTTVIRDTSPKEILTLSTCYPFSFVGNAPNRYVIEAERIP</sequence>